<dbReference type="Proteomes" id="UP000651977">
    <property type="component" value="Unassembled WGS sequence"/>
</dbReference>
<name>A0ABQ1I4U8_9ALTE</name>
<keyword evidence="4 6" id="KW-1133">Transmembrane helix</keyword>
<evidence type="ECO:0000313" key="9">
    <source>
        <dbReference type="Proteomes" id="UP000651977"/>
    </source>
</evidence>
<evidence type="ECO:0000256" key="1">
    <source>
        <dbReference type="ARBA" id="ARBA00004162"/>
    </source>
</evidence>
<dbReference type="PANTHER" id="PTHR33885">
    <property type="entry name" value="PHAGE SHOCK PROTEIN C"/>
    <property type="match status" value="1"/>
</dbReference>
<keyword evidence="2" id="KW-1003">Cell membrane</keyword>
<evidence type="ECO:0000313" key="8">
    <source>
        <dbReference type="EMBL" id="GGB16363.1"/>
    </source>
</evidence>
<keyword evidence="9" id="KW-1185">Reference proteome</keyword>
<comment type="subcellular location">
    <subcellularLocation>
        <location evidence="1">Cell membrane</location>
        <topology evidence="1">Single-pass membrane protein</topology>
    </subcellularLocation>
</comment>
<dbReference type="EMBL" id="BMDY01000022">
    <property type="protein sequence ID" value="GGB16363.1"/>
    <property type="molecule type" value="Genomic_DNA"/>
</dbReference>
<keyword evidence="3 6" id="KW-0812">Transmembrane</keyword>
<sequence length="124" mass="14099">MFDKPLYRDPHNGKLAGVCAGLARSLGAETWLIRILAVTLAITNLGLFLIIYGAAWLFLDKPPQNSYQNDAVTIKAKVWQRGNTASQAINELEHQFDDFELRLRKLEKVVTARDFELHSQFKNL</sequence>
<evidence type="ECO:0000256" key="5">
    <source>
        <dbReference type="ARBA" id="ARBA00023136"/>
    </source>
</evidence>
<feature type="domain" description="Phage shock protein PspC N-terminal" evidence="7">
    <location>
        <begin position="4"/>
        <end position="61"/>
    </location>
</feature>
<evidence type="ECO:0000256" key="2">
    <source>
        <dbReference type="ARBA" id="ARBA00022475"/>
    </source>
</evidence>
<reference evidence="9" key="1">
    <citation type="journal article" date="2019" name="Int. J. Syst. Evol. Microbiol.">
        <title>The Global Catalogue of Microorganisms (GCM) 10K type strain sequencing project: providing services to taxonomists for standard genome sequencing and annotation.</title>
        <authorList>
            <consortium name="The Broad Institute Genomics Platform"/>
            <consortium name="The Broad Institute Genome Sequencing Center for Infectious Disease"/>
            <person name="Wu L."/>
            <person name="Ma J."/>
        </authorList>
    </citation>
    <scope>NUCLEOTIDE SEQUENCE [LARGE SCALE GENOMIC DNA]</scope>
    <source>
        <strain evidence="9">CGMCC 1.10131</strain>
    </source>
</reference>
<dbReference type="InterPro" id="IPR052027">
    <property type="entry name" value="PspC"/>
</dbReference>
<comment type="caution">
    <text evidence="8">The sequence shown here is derived from an EMBL/GenBank/DDBJ whole genome shotgun (WGS) entry which is preliminary data.</text>
</comment>
<organism evidence="8 9">
    <name type="scientific">Agarivorans gilvus</name>
    <dbReference type="NCBI Taxonomy" id="680279"/>
    <lineage>
        <taxon>Bacteria</taxon>
        <taxon>Pseudomonadati</taxon>
        <taxon>Pseudomonadota</taxon>
        <taxon>Gammaproteobacteria</taxon>
        <taxon>Alteromonadales</taxon>
        <taxon>Alteromonadaceae</taxon>
        <taxon>Agarivorans</taxon>
    </lineage>
</organism>
<dbReference type="InterPro" id="IPR007168">
    <property type="entry name" value="Phageshock_PspC_N"/>
</dbReference>
<gene>
    <name evidence="8" type="primary">pspC</name>
    <name evidence="8" type="ORF">GCM10007414_32250</name>
</gene>
<accession>A0ABQ1I4U8</accession>
<evidence type="ECO:0000259" key="7">
    <source>
        <dbReference type="Pfam" id="PF04024"/>
    </source>
</evidence>
<dbReference type="NCBIfam" id="TIGR02978">
    <property type="entry name" value="phageshock_pspC"/>
    <property type="match status" value="1"/>
</dbReference>
<keyword evidence="5 6" id="KW-0472">Membrane</keyword>
<evidence type="ECO:0000256" key="4">
    <source>
        <dbReference type="ARBA" id="ARBA00022989"/>
    </source>
</evidence>
<dbReference type="Pfam" id="PF04024">
    <property type="entry name" value="PspC"/>
    <property type="match status" value="1"/>
</dbReference>
<feature type="transmembrane region" description="Helical" evidence="6">
    <location>
        <begin position="31"/>
        <end position="59"/>
    </location>
</feature>
<protein>
    <submittedName>
        <fullName evidence="8">Phage-shock protein</fullName>
    </submittedName>
</protein>
<dbReference type="InterPro" id="IPR014320">
    <property type="entry name" value="Phageshock_PspC"/>
</dbReference>
<evidence type="ECO:0000256" key="3">
    <source>
        <dbReference type="ARBA" id="ARBA00022692"/>
    </source>
</evidence>
<dbReference type="RefSeq" id="WP_055731999.1">
    <property type="nucleotide sequence ID" value="NZ_BMDY01000022.1"/>
</dbReference>
<proteinExistence type="predicted"/>
<dbReference type="PANTHER" id="PTHR33885:SF3">
    <property type="entry name" value="PHAGE SHOCK PROTEIN C"/>
    <property type="match status" value="1"/>
</dbReference>
<evidence type="ECO:0000256" key="6">
    <source>
        <dbReference type="SAM" id="Phobius"/>
    </source>
</evidence>